<dbReference type="PATRIC" id="fig|1550241.5.peg.243"/>
<dbReference type="PANTHER" id="PTHR43132">
    <property type="entry name" value="ARSENICAL RESISTANCE OPERON REPRESSOR ARSR-RELATED"/>
    <property type="match status" value="1"/>
</dbReference>
<dbReference type="Pfam" id="PF01022">
    <property type="entry name" value="HTH_5"/>
    <property type="match status" value="1"/>
</dbReference>
<dbReference type="InterPro" id="IPR001845">
    <property type="entry name" value="HTH_ArsR_DNA-bd_dom"/>
</dbReference>
<evidence type="ECO:0000313" key="5">
    <source>
        <dbReference type="EMBL" id="AKG38177.1"/>
    </source>
</evidence>
<evidence type="ECO:0000256" key="1">
    <source>
        <dbReference type="ARBA" id="ARBA00023015"/>
    </source>
</evidence>
<dbReference type="SMART" id="SM00418">
    <property type="entry name" value="HTH_ARSR"/>
    <property type="match status" value="1"/>
</dbReference>
<proteinExistence type="predicted"/>
<dbReference type="PRINTS" id="PR00778">
    <property type="entry name" value="HTHARSR"/>
</dbReference>
<organism evidence="5 6">
    <name type="scientific">Infirmifilum uzonense</name>
    <dbReference type="NCBI Taxonomy" id="1550241"/>
    <lineage>
        <taxon>Archaea</taxon>
        <taxon>Thermoproteota</taxon>
        <taxon>Thermoprotei</taxon>
        <taxon>Thermofilales</taxon>
        <taxon>Thermofilaceae</taxon>
        <taxon>Infirmifilum</taxon>
    </lineage>
</organism>
<keyword evidence="2" id="KW-0238">DNA-binding</keyword>
<dbReference type="InterPro" id="IPR036388">
    <property type="entry name" value="WH-like_DNA-bd_sf"/>
</dbReference>
<dbReference type="PROSITE" id="PS50987">
    <property type="entry name" value="HTH_ARSR_2"/>
    <property type="match status" value="1"/>
</dbReference>
<feature type="domain" description="HTH arsR-type" evidence="4">
    <location>
        <begin position="8"/>
        <end position="105"/>
    </location>
</feature>
<dbReference type="Proteomes" id="UP000067434">
    <property type="component" value="Chromosome"/>
</dbReference>
<dbReference type="CDD" id="cd00090">
    <property type="entry name" value="HTH_ARSR"/>
    <property type="match status" value="1"/>
</dbReference>
<keyword evidence="3" id="KW-0804">Transcription</keyword>
<dbReference type="AlphaFoldDB" id="A0A0F7FGB2"/>
<gene>
    <name evidence="5" type="ORF">MA03_01190</name>
</gene>
<dbReference type="GeneID" id="25400803"/>
<dbReference type="GO" id="GO:0003677">
    <property type="term" value="F:DNA binding"/>
    <property type="evidence" value="ECO:0007669"/>
    <property type="project" value="UniProtKB-KW"/>
</dbReference>
<dbReference type="NCBIfam" id="NF033788">
    <property type="entry name" value="HTH_metalloreg"/>
    <property type="match status" value="1"/>
</dbReference>
<dbReference type="InterPro" id="IPR051011">
    <property type="entry name" value="Metal_resp_trans_reg"/>
</dbReference>
<dbReference type="HOGENOM" id="CLU_097806_6_1_2"/>
<keyword evidence="1" id="KW-0805">Transcription regulation</keyword>
<evidence type="ECO:0000313" key="6">
    <source>
        <dbReference type="Proteomes" id="UP000067434"/>
    </source>
</evidence>
<name>A0A0F7FGB2_9CREN</name>
<dbReference type="PANTHER" id="PTHR43132:SF2">
    <property type="entry name" value="ARSENICAL RESISTANCE OPERON REPRESSOR ARSR-RELATED"/>
    <property type="match status" value="1"/>
</dbReference>
<dbReference type="STRING" id="1550241.MA03_01190"/>
<dbReference type="RefSeq" id="WP_052883522.1">
    <property type="nucleotide sequence ID" value="NZ_CP009961.1"/>
</dbReference>
<keyword evidence="6" id="KW-1185">Reference proteome</keyword>
<evidence type="ECO:0000256" key="2">
    <source>
        <dbReference type="ARBA" id="ARBA00023125"/>
    </source>
</evidence>
<reference evidence="5 6" key="1">
    <citation type="journal article" date="2015" name="Stand. Genomic Sci.">
        <title>Complete genome sequence of and proposal of Thermofilum uzonense sp. nov. a novel hyperthermophilic crenarchaeon and emended description of the genus Thermofilum.</title>
        <authorList>
            <person name="Toshchakov S.V."/>
            <person name="Korzhenkov A.A."/>
            <person name="Samarov N.I."/>
            <person name="Mazunin I.O."/>
            <person name="Mozhey O.I."/>
            <person name="Shmyr I.S."/>
            <person name="Derbikova K.S."/>
            <person name="Taranov E.A."/>
            <person name="Dominova I.N."/>
            <person name="Bonch-Osmolovskaya E.A."/>
            <person name="Patrushev M.V."/>
            <person name="Podosokorskaya O.A."/>
            <person name="Kublanov I.V."/>
        </authorList>
    </citation>
    <scope>NUCLEOTIDE SEQUENCE [LARGE SCALE GENOMIC DNA]</scope>
    <source>
        <strain evidence="5 6">1807-2</strain>
    </source>
</reference>
<dbReference type="InterPro" id="IPR036390">
    <property type="entry name" value="WH_DNA-bd_sf"/>
</dbReference>
<dbReference type="GO" id="GO:0003700">
    <property type="term" value="F:DNA-binding transcription factor activity"/>
    <property type="evidence" value="ECO:0007669"/>
    <property type="project" value="InterPro"/>
</dbReference>
<dbReference type="SUPFAM" id="SSF46785">
    <property type="entry name" value="Winged helix' DNA-binding domain"/>
    <property type="match status" value="1"/>
</dbReference>
<dbReference type="EMBL" id="CP009961">
    <property type="protein sequence ID" value="AKG38177.1"/>
    <property type="molecule type" value="Genomic_DNA"/>
</dbReference>
<evidence type="ECO:0000256" key="3">
    <source>
        <dbReference type="ARBA" id="ARBA00023163"/>
    </source>
</evidence>
<sequence length="113" mass="12947">MGEPVNIPEEKLYEMQARLCKFMSHPLRLQLVKLLEDGEKSVSELVELTGQPQPVVSRHLGYLQQLGIIASERRGNKVYYSLRYPELFQACKLLRSVLIKILEEGHSLALVLE</sequence>
<protein>
    <recommendedName>
        <fullName evidence="4">HTH arsR-type domain-containing protein</fullName>
    </recommendedName>
</protein>
<dbReference type="Gene3D" id="1.10.10.10">
    <property type="entry name" value="Winged helix-like DNA-binding domain superfamily/Winged helix DNA-binding domain"/>
    <property type="match status" value="1"/>
</dbReference>
<dbReference type="KEGG" id="thf:MA03_01190"/>
<accession>A0A0F7FGB2</accession>
<dbReference type="OrthoDB" id="46231at2157"/>
<dbReference type="InterPro" id="IPR011991">
    <property type="entry name" value="ArsR-like_HTH"/>
</dbReference>
<evidence type="ECO:0000259" key="4">
    <source>
        <dbReference type="PROSITE" id="PS50987"/>
    </source>
</evidence>